<evidence type="ECO:0000256" key="1">
    <source>
        <dbReference type="SAM" id="Phobius"/>
    </source>
</evidence>
<gene>
    <name evidence="2" type="ORF">FEZ08_02545</name>
</gene>
<keyword evidence="1" id="KW-0472">Membrane</keyword>
<keyword evidence="3" id="KW-1185">Reference proteome</keyword>
<accession>A0A5R8QEW1</accession>
<dbReference type="Proteomes" id="UP000306912">
    <property type="component" value="Unassembled WGS sequence"/>
</dbReference>
<dbReference type="EMBL" id="VBWP01000002">
    <property type="protein sequence ID" value="TLG76512.1"/>
    <property type="molecule type" value="Genomic_DNA"/>
</dbReference>
<organism evidence="2 3">
    <name type="scientific">Culicoidibacter larvae</name>
    <dbReference type="NCBI Taxonomy" id="2579976"/>
    <lineage>
        <taxon>Bacteria</taxon>
        <taxon>Bacillati</taxon>
        <taxon>Bacillota</taxon>
        <taxon>Culicoidibacteria</taxon>
        <taxon>Culicoidibacterales</taxon>
        <taxon>Culicoidibacteraceae</taxon>
        <taxon>Culicoidibacter</taxon>
    </lineage>
</organism>
<protein>
    <submittedName>
        <fullName evidence="2">Uncharacterized protein</fullName>
    </submittedName>
</protein>
<dbReference type="RefSeq" id="WP_138190150.1">
    <property type="nucleotide sequence ID" value="NZ_VBWP01000002.1"/>
</dbReference>
<sequence length="80" mass="9396">MAIIQLIGVVVIASLIVASFRLEVVIVNLRIRTIMYHQLFIGNFGSFTYEDIRYDIIMDRRGKCILWMNMNQEDEQLCLK</sequence>
<dbReference type="AlphaFoldDB" id="A0A5R8QEW1"/>
<name>A0A5R8QEW1_9FIRM</name>
<keyword evidence="1" id="KW-1133">Transmembrane helix</keyword>
<evidence type="ECO:0000313" key="3">
    <source>
        <dbReference type="Proteomes" id="UP000306912"/>
    </source>
</evidence>
<comment type="caution">
    <text evidence="2">The sequence shown here is derived from an EMBL/GenBank/DDBJ whole genome shotgun (WGS) entry which is preliminary data.</text>
</comment>
<evidence type="ECO:0000313" key="2">
    <source>
        <dbReference type="EMBL" id="TLG76512.1"/>
    </source>
</evidence>
<proteinExistence type="predicted"/>
<reference evidence="2 3" key="1">
    <citation type="submission" date="2019-05" db="EMBL/GenBank/DDBJ databases">
        <title>Culicoidintestinum kansasii gen. nov., sp. nov. from the gastrointestinal tract of the biting midge, Culicoides sonorensis.</title>
        <authorList>
            <person name="Neupane S."/>
            <person name="Ghosh A."/>
            <person name="Gunther S."/>
            <person name="Martin K."/>
            <person name="Zurek L."/>
        </authorList>
    </citation>
    <scope>NUCLEOTIDE SEQUENCE [LARGE SCALE GENOMIC DNA]</scope>
    <source>
        <strain evidence="2 3">CS-1</strain>
    </source>
</reference>
<keyword evidence="1" id="KW-0812">Transmembrane</keyword>
<feature type="transmembrane region" description="Helical" evidence="1">
    <location>
        <begin position="6"/>
        <end position="29"/>
    </location>
</feature>
<dbReference type="InParanoid" id="A0A5R8QEW1"/>